<evidence type="ECO:0000256" key="2">
    <source>
        <dbReference type="PROSITE-ProRule" id="PRU00708"/>
    </source>
</evidence>
<evidence type="ECO:0000313" key="4">
    <source>
        <dbReference type="Proteomes" id="UP000233837"/>
    </source>
</evidence>
<dbReference type="InterPro" id="IPR002885">
    <property type="entry name" value="PPR_rpt"/>
</dbReference>
<name>A0A2I0WAL2_9ASPA</name>
<dbReference type="AlphaFoldDB" id="A0A2I0WAL2"/>
<dbReference type="EMBL" id="KZ502810">
    <property type="protein sequence ID" value="PKU72701.1"/>
    <property type="molecule type" value="Genomic_DNA"/>
</dbReference>
<dbReference type="InterPro" id="IPR046960">
    <property type="entry name" value="PPR_At4g14850-like_plant"/>
</dbReference>
<sequence>MGSRFTVYVRSLGEKNAFASCSLSGMYARCVMLNCTRKSFYQVDVPDLVSWNSVIGAFSFGCSADEAIQFFSEMRLLGLEPDELLFDACFVLFVIVLSLKPTLKV</sequence>
<feature type="repeat" description="PPR" evidence="2">
    <location>
        <begin position="47"/>
        <end position="81"/>
    </location>
</feature>
<dbReference type="PANTHER" id="PTHR47926">
    <property type="entry name" value="PENTATRICOPEPTIDE REPEAT-CONTAINING PROTEIN"/>
    <property type="match status" value="1"/>
</dbReference>
<dbReference type="GO" id="GO:0003723">
    <property type="term" value="F:RNA binding"/>
    <property type="evidence" value="ECO:0007669"/>
    <property type="project" value="InterPro"/>
</dbReference>
<protein>
    <submittedName>
        <fullName evidence="3">Pentatricopeptide repeat-containing protein</fullName>
    </submittedName>
</protein>
<keyword evidence="4" id="KW-1185">Reference proteome</keyword>
<reference evidence="3 4" key="2">
    <citation type="journal article" date="2017" name="Nature">
        <title>The Apostasia genome and the evolution of orchids.</title>
        <authorList>
            <person name="Zhang G.Q."/>
            <person name="Liu K.W."/>
            <person name="Li Z."/>
            <person name="Lohaus R."/>
            <person name="Hsiao Y.Y."/>
            <person name="Niu S.C."/>
            <person name="Wang J.Y."/>
            <person name="Lin Y.C."/>
            <person name="Xu Q."/>
            <person name="Chen L.J."/>
            <person name="Yoshida K."/>
            <person name="Fujiwara S."/>
            <person name="Wang Z.W."/>
            <person name="Zhang Y.Q."/>
            <person name="Mitsuda N."/>
            <person name="Wang M."/>
            <person name="Liu G.H."/>
            <person name="Pecoraro L."/>
            <person name="Huang H.X."/>
            <person name="Xiao X.J."/>
            <person name="Lin M."/>
            <person name="Wu X.Y."/>
            <person name="Wu W.L."/>
            <person name="Chen Y.Y."/>
            <person name="Chang S.B."/>
            <person name="Sakamoto S."/>
            <person name="Ohme-Takagi M."/>
            <person name="Yagi M."/>
            <person name="Zeng S.J."/>
            <person name="Shen C.Y."/>
            <person name="Yeh C.M."/>
            <person name="Luo Y.B."/>
            <person name="Tsai W.C."/>
            <person name="Van de Peer Y."/>
            <person name="Liu Z.J."/>
        </authorList>
    </citation>
    <scope>NUCLEOTIDE SEQUENCE [LARGE SCALE GENOMIC DNA]</scope>
    <source>
        <tissue evidence="3">The whole plant</tissue>
    </source>
</reference>
<proteinExistence type="predicted"/>
<organism evidence="3 4">
    <name type="scientific">Dendrobium catenatum</name>
    <dbReference type="NCBI Taxonomy" id="906689"/>
    <lineage>
        <taxon>Eukaryota</taxon>
        <taxon>Viridiplantae</taxon>
        <taxon>Streptophyta</taxon>
        <taxon>Embryophyta</taxon>
        <taxon>Tracheophyta</taxon>
        <taxon>Spermatophyta</taxon>
        <taxon>Magnoliopsida</taxon>
        <taxon>Liliopsida</taxon>
        <taxon>Asparagales</taxon>
        <taxon>Orchidaceae</taxon>
        <taxon>Epidendroideae</taxon>
        <taxon>Malaxideae</taxon>
        <taxon>Dendrobiinae</taxon>
        <taxon>Dendrobium</taxon>
    </lineage>
</organism>
<dbReference type="Gene3D" id="1.25.40.10">
    <property type="entry name" value="Tetratricopeptide repeat domain"/>
    <property type="match status" value="1"/>
</dbReference>
<dbReference type="InterPro" id="IPR011990">
    <property type="entry name" value="TPR-like_helical_dom_sf"/>
</dbReference>
<dbReference type="NCBIfam" id="TIGR00756">
    <property type="entry name" value="PPR"/>
    <property type="match status" value="1"/>
</dbReference>
<dbReference type="Proteomes" id="UP000233837">
    <property type="component" value="Unassembled WGS sequence"/>
</dbReference>
<gene>
    <name evidence="3" type="primary">PCMP-E86</name>
    <name evidence="3" type="ORF">MA16_Dca007421</name>
</gene>
<dbReference type="GO" id="GO:0009451">
    <property type="term" value="P:RNA modification"/>
    <property type="evidence" value="ECO:0007669"/>
    <property type="project" value="InterPro"/>
</dbReference>
<reference evidence="3 4" key="1">
    <citation type="journal article" date="2016" name="Sci. Rep.">
        <title>The Dendrobium catenatum Lindl. genome sequence provides insights into polysaccharide synthase, floral development and adaptive evolution.</title>
        <authorList>
            <person name="Zhang G.Q."/>
            <person name="Xu Q."/>
            <person name="Bian C."/>
            <person name="Tsai W.C."/>
            <person name="Yeh C.M."/>
            <person name="Liu K.W."/>
            <person name="Yoshida K."/>
            <person name="Zhang L.S."/>
            <person name="Chang S.B."/>
            <person name="Chen F."/>
            <person name="Shi Y."/>
            <person name="Su Y.Y."/>
            <person name="Zhang Y.Q."/>
            <person name="Chen L.J."/>
            <person name="Yin Y."/>
            <person name="Lin M."/>
            <person name="Huang H."/>
            <person name="Deng H."/>
            <person name="Wang Z.W."/>
            <person name="Zhu S.L."/>
            <person name="Zhao X."/>
            <person name="Deng C."/>
            <person name="Niu S.C."/>
            <person name="Huang J."/>
            <person name="Wang M."/>
            <person name="Liu G.H."/>
            <person name="Yang H.J."/>
            <person name="Xiao X.J."/>
            <person name="Hsiao Y.Y."/>
            <person name="Wu W.L."/>
            <person name="Chen Y.Y."/>
            <person name="Mitsuda N."/>
            <person name="Ohme-Takagi M."/>
            <person name="Luo Y.B."/>
            <person name="Van de Peer Y."/>
            <person name="Liu Z.J."/>
        </authorList>
    </citation>
    <scope>NUCLEOTIDE SEQUENCE [LARGE SCALE GENOMIC DNA]</scope>
    <source>
        <tissue evidence="3">The whole plant</tissue>
    </source>
</reference>
<dbReference type="PROSITE" id="PS51375">
    <property type="entry name" value="PPR"/>
    <property type="match status" value="1"/>
</dbReference>
<evidence type="ECO:0000313" key="3">
    <source>
        <dbReference type="EMBL" id="PKU72701.1"/>
    </source>
</evidence>
<accession>A0A2I0WAL2</accession>
<evidence type="ECO:0000256" key="1">
    <source>
        <dbReference type="ARBA" id="ARBA00022737"/>
    </source>
</evidence>
<keyword evidence="1" id="KW-0677">Repeat</keyword>